<dbReference type="InterPro" id="IPR019012">
    <property type="entry name" value="RNA_cap_Gua-N2-MeTrfase"/>
</dbReference>
<dbReference type="InterPro" id="IPR029063">
    <property type="entry name" value="SAM-dependent_MTases_sf"/>
</dbReference>
<reference evidence="9 10" key="1">
    <citation type="submission" date="2025-04" db="UniProtKB">
        <authorList>
            <consortium name="RefSeq"/>
        </authorList>
    </citation>
    <scope>IDENTIFICATION</scope>
    <source>
        <tissue evidence="9 10">Whole body</tissue>
    </source>
</reference>
<evidence type="ECO:0000256" key="2">
    <source>
        <dbReference type="ARBA" id="ARBA00025783"/>
    </source>
</evidence>
<dbReference type="SUPFAM" id="SSF53335">
    <property type="entry name" value="S-adenosyl-L-methionine-dependent methyltransferases"/>
    <property type="match status" value="1"/>
</dbReference>
<evidence type="ECO:0000256" key="4">
    <source>
        <dbReference type="ARBA" id="ARBA00048740"/>
    </source>
</evidence>
<dbReference type="OrthoDB" id="269872at2759"/>
<evidence type="ECO:0000256" key="1">
    <source>
        <dbReference type="ARBA" id="ARBA00018517"/>
    </source>
</evidence>
<dbReference type="PANTHER" id="PTHR14741:SF32">
    <property type="entry name" value="TRIMETHYLGUANOSINE SYNTHASE"/>
    <property type="match status" value="1"/>
</dbReference>
<gene>
    <name evidence="9 10" type="primary">LOC112679590</name>
</gene>
<proteinExistence type="inferred from homology"/>
<dbReference type="RefSeq" id="XP_025405246.1">
    <property type="nucleotide sequence ID" value="XM_025549461.1"/>
</dbReference>
<evidence type="ECO:0000256" key="5">
    <source>
        <dbReference type="ARBA" id="ARBA00048763"/>
    </source>
</evidence>
<name>A0A8B8F3N4_9HEMI</name>
<keyword evidence="8" id="KW-1185">Reference proteome</keyword>
<comment type="similarity">
    <text evidence="2">Belongs to the methyltransferase superfamily. Trimethylguanosine synthase family.</text>
</comment>
<dbReference type="Gene3D" id="3.40.50.150">
    <property type="entry name" value="Vaccinia Virus protein VP39"/>
    <property type="match status" value="1"/>
</dbReference>
<dbReference type="CDD" id="cd02440">
    <property type="entry name" value="AdoMet_MTases"/>
    <property type="match status" value="1"/>
</dbReference>
<comment type="catalytic activity">
    <reaction evidence="6">
        <text>a 5'-end (N(7)-methyl 5'-triphosphoguanosine)-ribonucleoside in snRNA + S-adenosyl-L-methionine = a 5'-end (N(2),N(7)-dimethyl 5'-triphosphoguanosine)-ribonucleoside in snRNA + S-adenosyl-L-homocysteine + H(+)</text>
        <dbReference type="Rhea" id="RHEA:78471"/>
        <dbReference type="Rhea" id="RHEA-COMP:19085"/>
        <dbReference type="Rhea" id="RHEA-COMP:19087"/>
        <dbReference type="ChEBI" id="CHEBI:15378"/>
        <dbReference type="ChEBI" id="CHEBI:57856"/>
        <dbReference type="ChEBI" id="CHEBI:59789"/>
        <dbReference type="ChEBI" id="CHEBI:156461"/>
        <dbReference type="ChEBI" id="CHEBI:172880"/>
    </reaction>
    <physiologicalReaction direction="left-to-right" evidence="6">
        <dbReference type="Rhea" id="RHEA:78472"/>
    </physiologicalReaction>
</comment>
<dbReference type="AlphaFoldDB" id="A0A8B8F3N4"/>
<evidence type="ECO:0000313" key="9">
    <source>
        <dbReference type="RefSeq" id="XP_025405245.1"/>
    </source>
</evidence>
<sequence>MWTFEIADVNRGIIGADFLHYFGLLVDVRPNRLVDLNSGLASTIATELNVTYKLWENRFARFSKFNDGIMPDPATLYSGPPEVLAKLMASRCKSLGTVIDPFCGSGAIAIQLAMVCHKVIAMDSDPVKIAFARNNARVYGVEDQIVFLVGDFFVDAHSLQRADGIVTSPPVNMTIEEMVKLTKLASRVAPKVLMRLTKDHDCQICTN</sequence>
<evidence type="ECO:0000313" key="8">
    <source>
        <dbReference type="Proteomes" id="UP000694846"/>
    </source>
</evidence>
<dbReference type="Pfam" id="PF09445">
    <property type="entry name" value="Methyltransf_15"/>
    <property type="match status" value="1"/>
</dbReference>
<protein>
    <recommendedName>
        <fullName evidence="1">Trimethylguanosine synthase</fullName>
    </recommendedName>
    <alternativeName>
        <fullName evidence="7">Cap-specific guanine-N(2) methyltransferase</fullName>
    </alternativeName>
</protein>
<accession>A0A8B8F3N4</accession>
<dbReference type="GO" id="GO:0005634">
    <property type="term" value="C:nucleus"/>
    <property type="evidence" value="ECO:0007669"/>
    <property type="project" value="TreeGrafter"/>
</dbReference>
<organism evidence="8 10">
    <name type="scientific">Sipha flava</name>
    <name type="common">yellow sugarcane aphid</name>
    <dbReference type="NCBI Taxonomy" id="143950"/>
    <lineage>
        <taxon>Eukaryota</taxon>
        <taxon>Metazoa</taxon>
        <taxon>Ecdysozoa</taxon>
        <taxon>Arthropoda</taxon>
        <taxon>Hexapoda</taxon>
        <taxon>Insecta</taxon>
        <taxon>Pterygota</taxon>
        <taxon>Neoptera</taxon>
        <taxon>Paraneoptera</taxon>
        <taxon>Hemiptera</taxon>
        <taxon>Sternorrhyncha</taxon>
        <taxon>Aphidomorpha</taxon>
        <taxon>Aphidoidea</taxon>
        <taxon>Aphididae</taxon>
        <taxon>Sipha</taxon>
    </lineage>
</organism>
<dbReference type="RefSeq" id="XP_025405245.1">
    <property type="nucleotide sequence ID" value="XM_025549460.1"/>
</dbReference>
<evidence type="ECO:0000313" key="10">
    <source>
        <dbReference type="RefSeq" id="XP_025405246.1"/>
    </source>
</evidence>
<evidence type="ECO:0000256" key="6">
    <source>
        <dbReference type="ARBA" id="ARBA00049075"/>
    </source>
</evidence>
<evidence type="ECO:0000256" key="3">
    <source>
        <dbReference type="ARBA" id="ARBA00047418"/>
    </source>
</evidence>
<dbReference type="PANTHER" id="PTHR14741">
    <property type="entry name" value="S-ADENOSYLMETHIONINE-DEPENDENT METHYLTRANSFERASE RELATED"/>
    <property type="match status" value="1"/>
</dbReference>
<dbReference type="Proteomes" id="UP000694846">
    <property type="component" value="Unplaced"/>
</dbReference>
<evidence type="ECO:0000256" key="7">
    <source>
        <dbReference type="ARBA" id="ARBA00049790"/>
    </source>
</evidence>
<comment type="catalytic activity">
    <reaction evidence="5">
        <text>a 5'-end (N(2),N(7)-dimethyl 5'-triphosphoguanosine)-ribonucleoside in snRNA + S-adenosyl-L-methionine = a 5'-end (N(2),N(2),N(7)-trimethyl 5'-triphosphoguanosine)-ribonucleoside in snRNA + S-adenosyl-L-homocysteine + H(+)</text>
        <dbReference type="Rhea" id="RHEA:78479"/>
        <dbReference type="Rhea" id="RHEA-COMP:19087"/>
        <dbReference type="Rhea" id="RHEA-COMP:19089"/>
        <dbReference type="ChEBI" id="CHEBI:15378"/>
        <dbReference type="ChEBI" id="CHEBI:57856"/>
        <dbReference type="ChEBI" id="CHEBI:59789"/>
        <dbReference type="ChEBI" id="CHEBI:167623"/>
        <dbReference type="ChEBI" id="CHEBI:172880"/>
    </reaction>
    <physiologicalReaction direction="left-to-right" evidence="5">
        <dbReference type="Rhea" id="RHEA:78480"/>
    </physiologicalReaction>
</comment>
<comment type="catalytic activity">
    <reaction evidence="3">
        <text>a 5'-end (N(2),N(7)-dimethyl 5'-triphosphoguanosine)-ribonucleoside in snoRNA + S-adenosyl-L-methionine = a 5'-end (N(2),N(2),N(7)-trimethyl 5'-triphosphoguanosine)-ribonucleoside in snoRNA + S-adenosyl-L-homocysteine + H(+)</text>
        <dbReference type="Rhea" id="RHEA:78507"/>
        <dbReference type="Rhea" id="RHEA-COMP:19088"/>
        <dbReference type="Rhea" id="RHEA-COMP:19090"/>
        <dbReference type="ChEBI" id="CHEBI:15378"/>
        <dbReference type="ChEBI" id="CHEBI:57856"/>
        <dbReference type="ChEBI" id="CHEBI:59789"/>
        <dbReference type="ChEBI" id="CHEBI:167623"/>
        <dbReference type="ChEBI" id="CHEBI:172880"/>
    </reaction>
    <physiologicalReaction direction="left-to-right" evidence="3">
        <dbReference type="Rhea" id="RHEA:78508"/>
    </physiologicalReaction>
</comment>
<dbReference type="GO" id="GO:0071164">
    <property type="term" value="F:RNA cap trimethylguanosine synthase activity"/>
    <property type="evidence" value="ECO:0007669"/>
    <property type="project" value="TreeGrafter"/>
</dbReference>
<dbReference type="GeneID" id="112679590"/>
<comment type="catalytic activity">
    <reaction evidence="4">
        <text>a 5'-end (N(7)-methyl 5'-triphosphoguanosine)-ribonucleoside in snoRNA + S-adenosyl-L-methionine = a 5'-end (N(2),N(7)-dimethyl 5'-triphosphoguanosine)-ribonucleoside in snoRNA + S-adenosyl-L-homocysteine + H(+)</text>
        <dbReference type="Rhea" id="RHEA:78475"/>
        <dbReference type="Rhea" id="RHEA-COMP:19086"/>
        <dbReference type="Rhea" id="RHEA-COMP:19088"/>
        <dbReference type="ChEBI" id="CHEBI:15378"/>
        <dbReference type="ChEBI" id="CHEBI:57856"/>
        <dbReference type="ChEBI" id="CHEBI:59789"/>
        <dbReference type="ChEBI" id="CHEBI:156461"/>
        <dbReference type="ChEBI" id="CHEBI:172880"/>
    </reaction>
    <physiologicalReaction direction="left-to-right" evidence="4">
        <dbReference type="Rhea" id="RHEA:78476"/>
    </physiologicalReaction>
</comment>